<feature type="region of interest" description="Disordered" evidence="1">
    <location>
        <begin position="503"/>
        <end position="541"/>
    </location>
</feature>
<dbReference type="EMBL" id="JAFIMR010000044">
    <property type="protein sequence ID" value="KAI1856428.1"/>
    <property type="molecule type" value="Genomic_DNA"/>
</dbReference>
<feature type="compositionally biased region" description="Acidic residues" evidence="1">
    <location>
        <begin position="244"/>
        <end position="267"/>
    </location>
</feature>
<keyword evidence="3" id="KW-1185">Reference proteome</keyword>
<name>A0A9Q0AHE7_9PEZI</name>
<reference evidence="2" key="1">
    <citation type="submission" date="2021-03" db="EMBL/GenBank/DDBJ databases">
        <title>Revisited historic fungal species revealed as producer of novel bioactive compounds through whole genome sequencing and comparative genomics.</title>
        <authorList>
            <person name="Vignolle G.A."/>
            <person name="Hochenegger N."/>
            <person name="Mach R.L."/>
            <person name="Mach-Aigner A.R."/>
            <person name="Javad Rahimi M."/>
            <person name="Salim K.A."/>
            <person name="Chan C.M."/>
            <person name="Lim L.B.L."/>
            <person name="Cai F."/>
            <person name="Druzhinina I.S."/>
            <person name="U'Ren J.M."/>
            <person name="Derntl C."/>
        </authorList>
    </citation>
    <scope>NUCLEOTIDE SEQUENCE</scope>
    <source>
        <strain evidence="2">TUCIM 5799</strain>
    </source>
</reference>
<comment type="caution">
    <text evidence="2">The sequence shown here is derived from an EMBL/GenBank/DDBJ whole genome shotgun (WGS) entry which is preliminary data.</text>
</comment>
<accession>A0A9Q0AHE7</accession>
<sequence>MIAGSHTHTFPWNEGDVNKRHAEEYVSDCAKHYHLQRDELEADLRSLHQRLIQYNSYVETHIRQYDRRFKEVVGVDSESFAHGYQALNSLRIPPVVKKCRLPHGLQSPTLSVLTEPINSSQSSTRSEVHVDPDASGSKGTLDPSTAIAGGTTAPEKEVTSPGNPSPLSQDDGAQGQQLQSQDDSGPLQRTESSGARAMTDQVAGISGITSATPHGVLDTLGAKVPPNLDPRSSSDPLLIPPSDVAEDQAQTDEDPLDDIGEEDDDNPFDLSYDPAQDRASSGGVFTGKKRRAANGPSSDIRFRKKRRSTLGDYVNDLLCVERTITVDQYIEGEGIFCVKQWPGYLYVLRCGIAGCSERISYSKPFKGDATYRHFNRHYADGISRCEAYIAVHYAYKIVGWDNVWRKERKRQIHRCLLEDYQREAVTQNSPRQPLSNLPPPQDNALGELVSPIDITAVTPNLAEELTSITNENGCLAISNSLYPQTSDGSSFINCNAGSQLIDQSAEEADSSQFTQSVEGSHRQRTPFPRRFARPEADTEVT</sequence>
<dbReference type="Proteomes" id="UP000829685">
    <property type="component" value="Unassembled WGS sequence"/>
</dbReference>
<protein>
    <submittedName>
        <fullName evidence="2">Uncharacterized protein</fullName>
    </submittedName>
</protein>
<evidence type="ECO:0000313" key="3">
    <source>
        <dbReference type="Proteomes" id="UP000829685"/>
    </source>
</evidence>
<evidence type="ECO:0000313" key="2">
    <source>
        <dbReference type="EMBL" id="KAI1856428.1"/>
    </source>
</evidence>
<feature type="compositionally biased region" description="Polar residues" evidence="1">
    <location>
        <begin position="112"/>
        <end position="125"/>
    </location>
</feature>
<evidence type="ECO:0000256" key="1">
    <source>
        <dbReference type="SAM" id="MobiDB-lite"/>
    </source>
</evidence>
<organism evidence="2 3">
    <name type="scientific">Neoarthrinium moseri</name>
    <dbReference type="NCBI Taxonomy" id="1658444"/>
    <lineage>
        <taxon>Eukaryota</taxon>
        <taxon>Fungi</taxon>
        <taxon>Dikarya</taxon>
        <taxon>Ascomycota</taxon>
        <taxon>Pezizomycotina</taxon>
        <taxon>Sordariomycetes</taxon>
        <taxon>Xylariomycetidae</taxon>
        <taxon>Amphisphaeriales</taxon>
        <taxon>Apiosporaceae</taxon>
        <taxon>Neoarthrinium</taxon>
    </lineage>
</organism>
<proteinExistence type="predicted"/>
<dbReference type="AlphaFoldDB" id="A0A9Q0AHE7"/>
<feature type="compositionally biased region" description="Low complexity" evidence="1">
    <location>
        <begin position="225"/>
        <end position="243"/>
    </location>
</feature>
<feature type="compositionally biased region" description="Basic and acidic residues" evidence="1">
    <location>
        <begin position="532"/>
        <end position="541"/>
    </location>
</feature>
<gene>
    <name evidence="2" type="ORF">JX265_011675</name>
</gene>
<feature type="compositionally biased region" description="Low complexity" evidence="1">
    <location>
        <begin position="167"/>
        <end position="188"/>
    </location>
</feature>
<feature type="region of interest" description="Disordered" evidence="1">
    <location>
        <begin position="112"/>
        <end position="196"/>
    </location>
</feature>
<feature type="region of interest" description="Disordered" evidence="1">
    <location>
        <begin position="210"/>
        <end position="300"/>
    </location>
</feature>